<feature type="compositionally biased region" description="Polar residues" evidence="1">
    <location>
        <begin position="20"/>
        <end position="46"/>
    </location>
</feature>
<name>A0A6A7BLT7_9PLEO</name>
<keyword evidence="3" id="KW-1185">Reference proteome</keyword>
<dbReference type="AlphaFoldDB" id="A0A6A7BLT7"/>
<dbReference type="EMBL" id="MU006289">
    <property type="protein sequence ID" value="KAF2856396.1"/>
    <property type="molecule type" value="Genomic_DNA"/>
</dbReference>
<organism evidence="2 3">
    <name type="scientific">Plenodomus tracheiphilus IPT5</name>
    <dbReference type="NCBI Taxonomy" id="1408161"/>
    <lineage>
        <taxon>Eukaryota</taxon>
        <taxon>Fungi</taxon>
        <taxon>Dikarya</taxon>
        <taxon>Ascomycota</taxon>
        <taxon>Pezizomycotina</taxon>
        <taxon>Dothideomycetes</taxon>
        <taxon>Pleosporomycetidae</taxon>
        <taxon>Pleosporales</taxon>
        <taxon>Pleosporineae</taxon>
        <taxon>Leptosphaeriaceae</taxon>
        <taxon>Plenodomus</taxon>
    </lineage>
</organism>
<reference evidence="2" key="1">
    <citation type="submission" date="2020-01" db="EMBL/GenBank/DDBJ databases">
        <authorList>
            <consortium name="DOE Joint Genome Institute"/>
            <person name="Haridas S."/>
            <person name="Albert R."/>
            <person name="Binder M."/>
            <person name="Bloem J."/>
            <person name="Labutti K."/>
            <person name="Salamov A."/>
            <person name="Andreopoulos B."/>
            <person name="Baker S.E."/>
            <person name="Barry K."/>
            <person name="Bills G."/>
            <person name="Bluhm B.H."/>
            <person name="Cannon C."/>
            <person name="Castanera R."/>
            <person name="Culley D.E."/>
            <person name="Daum C."/>
            <person name="Ezra D."/>
            <person name="Gonzalez J.B."/>
            <person name="Henrissat B."/>
            <person name="Kuo A."/>
            <person name="Liang C."/>
            <person name="Lipzen A."/>
            <person name="Lutzoni F."/>
            <person name="Magnuson J."/>
            <person name="Mondo S."/>
            <person name="Nolan M."/>
            <person name="Ohm R."/>
            <person name="Pangilinan J."/>
            <person name="Park H.-J."/>
            <person name="Ramirez L."/>
            <person name="Alfaro M."/>
            <person name="Sun H."/>
            <person name="Tritt A."/>
            <person name="Yoshinaga Y."/>
            <person name="Zwiers L.-H."/>
            <person name="Turgeon B.G."/>
            <person name="Goodwin S.B."/>
            <person name="Spatafora J.W."/>
            <person name="Crous P.W."/>
            <person name="Grigoriev I.V."/>
        </authorList>
    </citation>
    <scope>NUCLEOTIDE SEQUENCE</scope>
    <source>
        <strain evidence="2">IPT5</strain>
    </source>
</reference>
<sequence length="153" mass="16645">MVSASIHRPQLAIATKQKAQHQVPSLDNKPDTQPQGPNTETRNATPTHLVKRSRSENFHLPGKHGKALATPHPAVSVVPPAPIQRLFSNSSCATQMPAEQAKPLTRGRRSRRLNIDDGLPPPGGGANMRSVCCANFDFRTVFPHPPLPMLCSR</sequence>
<feature type="region of interest" description="Disordered" evidence="1">
    <location>
        <begin position="1"/>
        <end position="76"/>
    </location>
</feature>
<accession>A0A6A7BLT7</accession>
<evidence type="ECO:0000313" key="3">
    <source>
        <dbReference type="Proteomes" id="UP000799423"/>
    </source>
</evidence>
<gene>
    <name evidence="2" type="ORF">T440DRAFT_107683</name>
</gene>
<evidence type="ECO:0000313" key="2">
    <source>
        <dbReference type="EMBL" id="KAF2856396.1"/>
    </source>
</evidence>
<evidence type="ECO:0000256" key="1">
    <source>
        <dbReference type="SAM" id="MobiDB-lite"/>
    </source>
</evidence>
<proteinExistence type="predicted"/>
<protein>
    <submittedName>
        <fullName evidence="2">Uncharacterized protein</fullName>
    </submittedName>
</protein>
<feature type="region of interest" description="Disordered" evidence="1">
    <location>
        <begin position="88"/>
        <end position="122"/>
    </location>
</feature>
<dbReference type="Proteomes" id="UP000799423">
    <property type="component" value="Unassembled WGS sequence"/>
</dbReference>